<evidence type="ECO:0000256" key="1">
    <source>
        <dbReference type="ARBA" id="ARBA00004651"/>
    </source>
</evidence>
<keyword evidence="7 9" id="KW-0472">Membrane</keyword>
<comment type="subcellular location">
    <subcellularLocation>
        <location evidence="1">Cell membrane</location>
        <topology evidence="1">Multi-pass membrane protein</topology>
    </subcellularLocation>
    <subcellularLocation>
        <location evidence="8">Membrane</location>
        <topology evidence="8">Multi-pass membrane protein</topology>
    </subcellularLocation>
</comment>
<dbReference type="PANTHER" id="PTHR30625:SF15">
    <property type="entry name" value="BIOPOLYMER TRANSPORT PROTEIN EXBB"/>
    <property type="match status" value="1"/>
</dbReference>
<evidence type="ECO:0000313" key="11">
    <source>
        <dbReference type="EMBL" id="AIY43805.1"/>
    </source>
</evidence>
<dbReference type="InterPro" id="IPR002898">
    <property type="entry name" value="MotA_ExbB_proton_chnl"/>
</dbReference>
<keyword evidence="3" id="KW-1003">Cell membrane</keyword>
<name>A0A0A1FJC5_9BURK</name>
<dbReference type="GO" id="GO:0017038">
    <property type="term" value="P:protein import"/>
    <property type="evidence" value="ECO:0007669"/>
    <property type="project" value="TreeGrafter"/>
</dbReference>
<keyword evidence="5 8" id="KW-0653">Protein transport</keyword>
<evidence type="ECO:0000256" key="9">
    <source>
        <dbReference type="SAM" id="Phobius"/>
    </source>
</evidence>
<evidence type="ECO:0000256" key="5">
    <source>
        <dbReference type="ARBA" id="ARBA00022927"/>
    </source>
</evidence>
<evidence type="ECO:0000259" key="10">
    <source>
        <dbReference type="Pfam" id="PF01618"/>
    </source>
</evidence>
<keyword evidence="4 9" id="KW-0812">Transmembrane</keyword>
<dbReference type="KEGG" id="care:LT85_4647"/>
<dbReference type="EMBL" id="CP009962">
    <property type="protein sequence ID" value="AIY43805.1"/>
    <property type="molecule type" value="Genomic_DNA"/>
</dbReference>
<dbReference type="STRING" id="279058.LT85_4647"/>
<evidence type="ECO:0000313" key="12">
    <source>
        <dbReference type="Proteomes" id="UP000030302"/>
    </source>
</evidence>
<dbReference type="GO" id="GO:0005886">
    <property type="term" value="C:plasma membrane"/>
    <property type="evidence" value="ECO:0007669"/>
    <property type="project" value="UniProtKB-SubCell"/>
</dbReference>
<feature type="transmembrane region" description="Helical" evidence="9">
    <location>
        <begin position="15"/>
        <end position="32"/>
    </location>
</feature>
<sequence>MHKEVIMNMQLFHELAFYLMYACAALAIFVIVERGLFFNYTLRQAIGLEKAMTHAVQHVQELPAELTARASLPLTLVSDILAEKHQLTTEKDLEDFSESVYIANRGAVQHRLWILDTIVTAAPLLGLLGTILGIIDTFKALAVSGVSDPGQVSQGIGTALYATALGIGIAVVGMFFFNMFQERIERINDHLKVLMLRACVGRDATRNAKAAAAAEAGKLHLA</sequence>
<dbReference type="Pfam" id="PF01618">
    <property type="entry name" value="MotA_ExbB"/>
    <property type="match status" value="1"/>
</dbReference>
<protein>
    <submittedName>
        <fullName evidence="11">MotA/TolQ/ExbB proton channel family protein</fullName>
    </submittedName>
</protein>
<keyword evidence="6 9" id="KW-1133">Transmembrane helix</keyword>
<proteinExistence type="inferred from homology"/>
<dbReference type="HOGENOM" id="CLU_053325_6_0_4"/>
<comment type="similarity">
    <text evidence="8">Belongs to the exbB/tolQ family.</text>
</comment>
<organism evidence="11 12">
    <name type="scientific">Collimonas arenae</name>
    <dbReference type="NCBI Taxonomy" id="279058"/>
    <lineage>
        <taxon>Bacteria</taxon>
        <taxon>Pseudomonadati</taxon>
        <taxon>Pseudomonadota</taxon>
        <taxon>Betaproteobacteria</taxon>
        <taxon>Burkholderiales</taxon>
        <taxon>Oxalobacteraceae</taxon>
        <taxon>Collimonas</taxon>
    </lineage>
</organism>
<reference evidence="12" key="1">
    <citation type="journal article" date="2014" name="Soil Biol. Biochem.">
        <title>Structure and function of bacterial communities in ageing soils: Insights from the Mendocino ecological staircase.</title>
        <authorList>
            <person name="Uroz S."/>
            <person name="Tech J.J."/>
            <person name="Sawaya N.A."/>
            <person name="Frey-Klett P."/>
            <person name="Leveau J.H.J."/>
        </authorList>
    </citation>
    <scope>NUCLEOTIDE SEQUENCE [LARGE SCALE GENOMIC DNA]</scope>
    <source>
        <strain evidence="12">Cal35</strain>
    </source>
</reference>
<dbReference type="Proteomes" id="UP000030302">
    <property type="component" value="Chromosome"/>
</dbReference>
<gene>
    <name evidence="11" type="ORF">LT85_4647</name>
</gene>
<dbReference type="PANTHER" id="PTHR30625">
    <property type="entry name" value="PROTEIN TOLQ"/>
    <property type="match status" value="1"/>
</dbReference>
<feature type="transmembrane region" description="Helical" evidence="9">
    <location>
        <begin position="155"/>
        <end position="177"/>
    </location>
</feature>
<evidence type="ECO:0000256" key="2">
    <source>
        <dbReference type="ARBA" id="ARBA00022448"/>
    </source>
</evidence>
<evidence type="ECO:0000256" key="8">
    <source>
        <dbReference type="RuleBase" id="RU004057"/>
    </source>
</evidence>
<dbReference type="InterPro" id="IPR050790">
    <property type="entry name" value="ExbB/TolQ_transport"/>
</dbReference>
<evidence type="ECO:0000256" key="7">
    <source>
        <dbReference type="ARBA" id="ARBA00023136"/>
    </source>
</evidence>
<feature type="domain" description="MotA/TolQ/ExbB proton channel" evidence="10">
    <location>
        <begin position="87"/>
        <end position="190"/>
    </location>
</feature>
<evidence type="ECO:0000256" key="6">
    <source>
        <dbReference type="ARBA" id="ARBA00022989"/>
    </source>
</evidence>
<evidence type="ECO:0000256" key="3">
    <source>
        <dbReference type="ARBA" id="ARBA00022475"/>
    </source>
</evidence>
<evidence type="ECO:0000256" key="4">
    <source>
        <dbReference type="ARBA" id="ARBA00022692"/>
    </source>
</evidence>
<keyword evidence="2 8" id="KW-0813">Transport</keyword>
<accession>A0A0A1FJC5</accession>
<keyword evidence="12" id="KW-1185">Reference proteome</keyword>
<dbReference type="AlphaFoldDB" id="A0A0A1FJC5"/>
<feature type="transmembrane region" description="Helical" evidence="9">
    <location>
        <begin position="112"/>
        <end position="135"/>
    </location>
</feature>